<keyword evidence="3" id="KW-1185">Reference proteome</keyword>
<dbReference type="Gene3D" id="1.20.120.520">
    <property type="entry name" value="nmb1532 protein domain like"/>
    <property type="match status" value="1"/>
</dbReference>
<gene>
    <name evidence="2" type="ORF">SAMN02927928_2698</name>
</gene>
<evidence type="ECO:0000313" key="3">
    <source>
        <dbReference type="Proteomes" id="UP000199150"/>
    </source>
</evidence>
<organism evidence="2 3">
    <name type="scientific">Asticcacaulis taihuensis</name>
    <dbReference type="NCBI Taxonomy" id="260084"/>
    <lineage>
        <taxon>Bacteria</taxon>
        <taxon>Pseudomonadati</taxon>
        <taxon>Pseudomonadota</taxon>
        <taxon>Alphaproteobacteria</taxon>
        <taxon>Caulobacterales</taxon>
        <taxon>Caulobacteraceae</taxon>
        <taxon>Asticcacaulis</taxon>
    </lineage>
</organism>
<evidence type="ECO:0000313" key="2">
    <source>
        <dbReference type="EMBL" id="SCW68514.1"/>
    </source>
</evidence>
<evidence type="ECO:0000259" key="1">
    <source>
        <dbReference type="Pfam" id="PF01814"/>
    </source>
</evidence>
<dbReference type="AlphaFoldDB" id="A0A1G4SH38"/>
<dbReference type="InterPro" id="IPR012312">
    <property type="entry name" value="Hemerythrin-like"/>
</dbReference>
<protein>
    <submittedName>
        <fullName evidence="2">Hemerythrin HHE cation binding domain-containing protein</fullName>
    </submittedName>
</protein>
<dbReference type="STRING" id="260084.SAMN02927928_2698"/>
<proteinExistence type="predicted"/>
<feature type="domain" description="Hemerythrin-like" evidence="1">
    <location>
        <begin position="20"/>
        <end position="153"/>
    </location>
</feature>
<name>A0A1G4SH38_9CAUL</name>
<dbReference type="Pfam" id="PF01814">
    <property type="entry name" value="Hemerythrin"/>
    <property type="match status" value="1"/>
</dbReference>
<sequence length="183" mass="20702">MDAQETEIEKLPDSLIHEPLNWLFAEHYRHRQLCRLIDSLATAAAYNEEGMNEVIAFLEHDMPLHVLDEEEDLFPLLRRRAVPDDDLEHVLGVLSGEHQSDGDRVSTLLAALIRARSERKSPALNAGLRTLLTEFAVHERKHIALENAVILPIARLRLQACDLQALSARLAARRGRLLDGVKE</sequence>
<accession>A0A1G4SH38</accession>
<reference evidence="3" key="1">
    <citation type="submission" date="2016-10" db="EMBL/GenBank/DDBJ databases">
        <authorList>
            <person name="Varghese N."/>
            <person name="Submissions S."/>
        </authorList>
    </citation>
    <scope>NUCLEOTIDE SEQUENCE [LARGE SCALE GENOMIC DNA]</scope>
    <source>
        <strain evidence="3">CGMCC 1.3431</strain>
    </source>
</reference>
<dbReference type="Proteomes" id="UP000199150">
    <property type="component" value="Unassembled WGS sequence"/>
</dbReference>
<dbReference type="EMBL" id="FMTS01000004">
    <property type="protein sequence ID" value="SCW68514.1"/>
    <property type="molecule type" value="Genomic_DNA"/>
</dbReference>
<dbReference type="RefSeq" id="WP_090648871.1">
    <property type="nucleotide sequence ID" value="NZ_CBCRYE010000002.1"/>
</dbReference>
<dbReference type="OrthoDB" id="7619676at2"/>